<dbReference type="Gene3D" id="3.90.1310.10">
    <property type="entry name" value="Penicillin-binding protein 2a (Domain 2)"/>
    <property type="match status" value="1"/>
</dbReference>
<accession>A6TK47</accession>
<dbReference type="eggNOG" id="COG0768">
    <property type="taxonomic scope" value="Bacteria"/>
</dbReference>
<dbReference type="Proteomes" id="UP000001572">
    <property type="component" value="Chromosome"/>
</dbReference>
<sequence>MNGNKRIVHLIVLTSVLFLSLISYLTYFQVFRATTIAENSFNPRHWAREDTTLRGRIYDRNGLILADSDVEEGRPIRSYPHGRLYSHVIGYHNRQYGRTGIEFYYNEHLMDLLMERPVARIRDRITGEMIQGNDLVLTIDHELQQLAHQLLGNKNGSIVALDPRNGEVLAMVSKPDYNPNTLVGDWNDLIIREDSPLLNRSIAGLYTPGSVYKILMAAKGVEEGLETNVYESTSSIVVDGYTLSNYGETAHGEITLGEALAVSANTSFARLALELGEGSVTEISRRFLMGERIPSDMPVNRSLYPYEGGLQDTELVAVSIGQGRLLVTPLHMAAMTSVFANGGVMMAPHIVQEVQSPTGRVVLRPGGEVVTVVSAEVAETVKEMMISVVEQGTGRNAGVQGVSVAGKTGTAENVTGKSHAWFVGFAPAEAPQIVVAVILESEGQTGGAAAAPIARDLIGRGIQGGN</sequence>
<dbReference type="GO" id="GO:0008658">
    <property type="term" value="F:penicillin binding"/>
    <property type="evidence" value="ECO:0007669"/>
    <property type="project" value="InterPro"/>
</dbReference>
<dbReference type="GO" id="GO:0016757">
    <property type="term" value="F:glycosyltransferase activity"/>
    <property type="evidence" value="ECO:0007669"/>
    <property type="project" value="UniProtKB-KW"/>
</dbReference>
<dbReference type="InterPro" id="IPR012338">
    <property type="entry name" value="Beta-lactam/transpept-like"/>
</dbReference>
<dbReference type="Pfam" id="PF00905">
    <property type="entry name" value="Transpeptidase"/>
    <property type="match status" value="1"/>
</dbReference>
<keyword evidence="4" id="KW-0328">Glycosyltransferase</keyword>
<keyword evidence="1" id="KW-0812">Transmembrane</keyword>
<dbReference type="AlphaFoldDB" id="A6TK47"/>
<dbReference type="RefSeq" id="WP_011971473.1">
    <property type="nucleotide sequence ID" value="NC_009633.1"/>
</dbReference>
<dbReference type="InterPro" id="IPR054120">
    <property type="entry name" value="PBPA_dimer"/>
</dbReference>
<keyword evidence="5" id="KW-1185">Reference proteome</keyword>
<keyword evidence="4" id="KW-0808">Transferase</keyword>
<dbReference type="GO" id="GO:0005886">
    <property type="term" value="C:plasma membrane"/>
    <property type="evidence" value="ECO:0007669"/>
    <property type="project" value="TreeGrafter"/>
</dbReference>
<dbReference type="GO" id="GO:0071555">
    <property type="term" value="P:cell wall organization"/>
    <property type="evidence" value="ECO:0007669"/>
    <property type="project" value="TreeGrafter"/>
</dbReference>
<dbReference type="GO" id="GO:0071972">
    <property type="term" value="F:peptidoglycan L,D-transpeptidase activity"/>
    <property type="evidence" value="ECO:0007669"/>
    <property type="project" value="TreeGrafter"/>
</dbReference>
<evidence type="ECO:0000259" key="2">
    <source>
        <dbReference type="Pfam" id="PF00905"/>
    </source>
</evidence>
<proteinExistence type="predicted"/>
<dbReference type="InterPro" id="IPR050515">
    <property type="entry name" value="Beta-lactam/transpept"/>
</dbReference>
<dbReference type="KEGG" id="amt:Amet_0335"/>
<dbReference type="STRING" id="293826.Amet_0335"/>
<dbReference type="OrthoDB" id="9766847at2"/>
<dbReference type="PANTHER" id="PTHR30627">
    <property type="entry name" value="PEPTIDOGLYCAN D,D-TRANSPEPTIDASE"/>
    <property type="match status" value="1"/>
</dbReference>
<dbReference type="Gene3D" id="3.40.710.10">
    <property type="entry name" value="DD-peptidase/beta-lactamase superfamily"/>
    <property type="match status" value="1"/>
</dbReference>
<dbReference type="Pfam" id="PF21922">
    <property type="entry name" value="PBP_dimer_2"/>
    <property type="match status" value="1"/>
</dbReference>
<organism evidence="4 5">
    <name type="scientific">Alkaliphilus metalliredigens (strain QYMF)</name>
    <dbReference type="NCBI Taxonomy" id="293826"/>
    <lineage>
        <taxon>Bacteria</taxon>
        <taxon>Bacillati</taxon>
        <taxon>Bacillota</taxon>
        <taxon>Clostridia</taxon>
        <taxon>Peptostreptococcales</taxon>
        <taxon>Natronincolaceae</taxon>
        <taxon>Alkaliphilus</taxon>
    </lineage>
</organism>
<feature type="domain" description="Penicillin binding protein A dimerisation" evidence="3">
    <location>
        <begin position="54"/>
        <end position="134"/>
    </location>
</feature>
<dbReference type="EMBL" id="CP000724">
    <property type="protein sequence ID" value="ABR46565.1"/>
    <property type="molecule type" value="Genomic_DNA"/>
</dbReference>
<dbReference type="EC" id="2.4.1.129" evidence="4"/>
<evidence type="ECO:0000259" key="3">
    <source>
        <dbReference type="Pfam" id="PF21922"/>
    </source>
</evidence>
<evidence type="ECO:0000256" key="1">
    <source>
        <dbReference type="SAM" id="Phobius"/>
    </source>
</evidence>
<keyword evidence="1" id="KW-1133">Transmembrane helix</keyword>
<evidence type="ECO:0000313" key="4">
    <source>
        <dbReference type="EMBL" id="ABR46565.1"/>
    </source>
</evidence>
<gene>
    <name evidence="4" type="ordered locus">Amet_0335</name>
</gene>
<name>A6TK47_ALKMQ</name>
<feature type="domain" description="Penicillin-binding protein transpeptidase" evidence="2">
    <location>
        <begin position="156"/>
        <end position="458"/>
    </location>
</feature>
<feature type="transmembrane region" description="Helical" evidence="1">
    <location>
        <begin position="7"/>
        <end position="27"/>
    </location>
</feature>
<dbReference type="SUPFAM" id="SSF56601">
    <property type="entry name" value="beta-lactamase/transpeptidase-like"/>
    <property type="match status" value="1"/>
</dbReference>
<dbReference type="HOGENOM" id="CLU_009289_1_0_9"/>
<protein>
    <submittedName>
        <fullName evidence="4">Peptidoglycan glycosyltransferase</fullName>
        <ecNumber evidence="4">2.4.1.129</ecNumber>
    </submittedName>
</protein>
<reference evidence="5" key="1">
    <citation type="journal article" date="2016" name="Genome Announc.">
        <title>Complete genome sequence of Alkaliphilus metalliredigens strain QYMF, an alkaliphilic and metal-reducing bacterium isolated from borax-contaminated leachate ponds.</title>
        <authorList>
            <person name="Hwang C."/>
            <person name="Copeland A."/>
            <person name="Lucas S."/>
            <person name="Lapidus A."/>
            <person name="Barry K."/>
            <person name="Detter J.C."/>
            <person name="Glavina Del Rio T."/>
            <person name="Hammon N."/>
            <person name="Israni S."/>
            <person name="Dalin E."/>
            <person name="Tice H."/>
            <person name="Pitluck S."/>
            <person name="Chertkov O."/>
            <person name="Brettin T."/>
            <person name="Bruce D."/>
            <person name="Han C."/>
            <person name="Schmutz J."/>
            <person name="Larimer F."/>
            <person name="Land M.L."/>
            <person name="Hauser L."/>
            <person name="Kyrpides N."/>
            <person name="Mikhailova N."/>
            <person name="Ye Q."/>
            <person name="Zhou J."/>
            <person name="Richardson P."/>
            <person name="Fields M.W."/>
        </authorList>
    </citation>
    <scope>NUCLEOTIDE SEQUENCE [LARGE SCALE GENOMIC DNA]</scope>
    <source>
        <strain evidence="5">QYMF</strain>
    </source>
</reference>
<evidence type="ECO:0000313" key="5">
    <source>
        <dbReference type="Proteomes" id="UP000001572"/>
    </source>
</evidence>
<dbReference type="PANTHER" id="PTHR30627:SF24">
    <property type="entry name" value="PENICILLIN-BINDING PROTEIN 4B"/>
    <property type="match status" value="1"/>
</dbReference>
<dbReference type="InterPro" id="IPR001460">
    <property type="entry name" value="PCN-bd_Tpept"/>
</dbReference>
<keyword evidence="1" id="KW-0472">Membrane</keyword>